<dbReference type="Pfam" id="PF12099">
    <property type="entry name" value="DUF3575"/>
    <property type="match status" value="1"/>
</dbReference>
<dbReference type="HOGENOM" id="CLU_085002_2_0_10"/>
<dbReference type="RefSeq" id="WP_004331283.1">
    <property type="nucleotide sequence ID" value="NC_015501.1"/>
</dbReference>
<dbReference type="EMBL" id="CP002689">
    <property type="protein sequence ID" value="AEE12243.1"/>
    <property type="molecule type" value="Genomic_DNA"/>
</dbReference>
<dbReference type="InterPro" id="IPR021958">
    <property type="entry name" value="DUF3575"/>
</dbReference>
<organism evidence="1 2">
    <name type="scientific">Porphyromonas asaccharolytica (strain ATCC 25260 / DSM 20707 / BCRC 10618 / CCUG 7834 / JCM 6326 / LMG 13178 / VPI 4198 / B440)</name>
    <name type="common">Bacteroides asaccharolyticus</name>
    <dbReference type="NCBI Taxonomy" id="879243"/>
    <lineage>
        <taxon>Bacteria</taxon>
        <taxon>Pseudomonadati</taxon>
        <taxon>Bacteroidota</taxon>
        <taxon>Bacteroidia</taxon>
        <taxon>Bacteroidales</taxon>
        <taxon>Porphyromonadaceae</taxon>
        <taxon>Porphyromonas</taxon>
    </lineage>
</organism>
<evidence type="ECO:0000313" key="2">
    <source>
        <dbReference type="Proteomes" id="UP000006545"/>
    </source>
</evidence>
<dbReference type="Proteomes" id="UP000006545">
    <property type="component" value="Chromosome"/>
</dbReference>
<accession>F4KMC4</accession>
<gene>
    <name evidence="1" type="ordered locus">Poras_0289</name>
</gene>
<evidence type="ECO:0000313" key="1">
    <source>
        <dbReference type="EMBL" id="AEE12243.1"/>
    </source>
</evidence>
<protein>
    <recommendedName>
        <fullName evidence="3">DUF3575 domain-containing protein</fullName>
    </recommendedName>
</protein>
<dbReference type="KEGG" id="pah:Poras_0289"/>
<dbReference type="OrthoDB" id="1060107at2"/>
<reference evidence="2" key="1">
    <citation type="submission" date="2011-04" db="EMBL/GenBank/DDBJ databases">
        <title>The complete genome of Porphyromonas asaccharolytica DSM 20707.</title>
        <authorList>
            <person name="Lucas S."/>
            <person name="Han J."/>
            <person name="Lapidus A."/>
            <person name="Bruce D."/>
            <person name="Goodwin L."/>
            <person name="Pitluck S."/>
            <person name="Peters L."/>
            <person name="Kyrpides N."/>
            <person name="Mavromatis K."/>
            <person name="Ivanova N."/>
            <person name="Ovchinnikova G."/>
            <person name="Pagani I."/>
            <person name="Lu M."/>
            <person name="Detter J.C."/>
            <person name="Tapia R."/>
            <person name="Han C."/>
            <person name="Land M."/>
            <person name="Hauser L."/>
            <person name="Markowitz V."/>
            <person name="Cheng J.-F."/>
            <person name="Hugenholtz P."/>
            <person name="Woyke T."/>
            <person name="Wu D."/>
            <person name="Gronow S."/>
            <person name="Wellnitz S."/>
            <person name="Brambilla E."/>
            <person name="Klenk H.-P."/>
            <person name="Eisen J.A."/>
        </authorList>
    </citation>
    <scope>NUCLEOTIDE SEQUENCE [LARGE SCALE GENOMIC DNA]</scope>
    <source>
        <strain evidence="2">ATCC 25260 / DSM 20707 / VPI 4198</strain>
    </source>
</reference>
<name>F4KMC4_PORAD</name>
<dbReference type="STRING" id="879243.Poras_0289"/>
<evidence type="ECO:0008006" key="3">
    <source>
        <dbReference type="Google" id="ProtNLM"/>
    </source>
</evidence>
<proteinExistence type="predicted"/>
<keyword evidence="2" id="KW-1185">Reference proteome</keyword>
<dbReference type="eggNOG" id="COG2885">
    <property type="taxonomic scope" value="Bacteria"/>
</dbReference>
<dbReference type="AlphaFoldDB" id="F4KMC4"/>
<sequence>MMHHYHTTQRALLALLTGFLLLLLPAQGEAQKVAGKVNLLYGATTAPNIAAEFRLGKQFTLEVGGGGSLWSFDEDTRYKHWLLQPELRWWACDVFNGHFLGLHLHTGQFNVGGINIPVGRFKAFNNHRFQGYFYGAGLSYGYQWILSKHWNVETSIGGGYARIHYEKFPCATCGTKEAEGTYNYWGVTRATMSLIYLF</sequence>